<evidence type="ECO:0000313" key="1">
    <source>
        <dbReference type="EMBL" id="QPF93791.1"/>
    </source>
</evidence>
<accession>A0A7S9D9S4</accession>
<name>A0A7S9D9S4_9BRAD</name>
<dbReference type="AlphaFoldDB" id="A0A7S9D9S4"/>
<dbReference type="Proteomes" id="UP000594621">
    <property type="component" value="Chromosome"/>
</dbReference>
<dbReference type="RefSeq" id="WP_195803298.1">
    <property type="nucleotide sequence ID" value="NZ_CP061379.1"/>
</dbReference>
<dbReference type="KEGG" id="bcou:IC761_11225"/>
<dbReference type="EMBL" id="CP061379">
    <property type="protein sequence ID" value="QPF93791.1"/>
    <property type="molecule type" value="Genomic_DNA"/>
</dbReference>
<proteinExistence type="predicted"/>
<evidence type="ECO:0000313" key="2">
    <source>
        <dbReference type="Proteomes" id="UP000594621"/>
    </source>
</evidence>
<reference evidence="1 2" key="1">
    <citation type="submission" date="2020-09" db="EMBL/GenBank/DDBJ databases">
        <title>Complete genomes of bradyrhizobia occurring on native shrubby legumes in Australia.</title>
        <authorList>
            <person name="Lafay B."/>
        </authorList>
    </citation>
    <scope>NUCLEOTIDE SEQUENCE [LARGE SCALE GENOMIC DNA]</scope>
    <source>
        <strain evidence="1 2">BDV5040</strain>
    </source>
</reference>
<protein>
    <submittedName>
        <fullName evidence="1">Uncharacterized protein</fullName>
    </submittedName>
</protein>
<organism evidence="1 2">
    <name type="scientific">Bradyrhizobium commune</name>
    <dbReference type="NCBI Taxonomy" id="83627"/>
    <lineage>
        <taxon>Bacteria</taxon>
        <taxon>Pseudomonadati</taxon>
        <taxon>Pseudomonadota</taxon>
        <taxon>Alphaproteobacteria</taxon>
        <taxon>Hyphomicrobiales</taxon>
        <taxon>Nitrobacteraceae</taxon>
        <taxon>Bradyrhizobium</taxon>
    </lineage>
</organism>
<gene>
    <name evidence="1" type="ORF">IC761_11225</name>
</gene>
<keyword evidence="2" id="KW-1185">Reference proteome</keyword>
<sequence>MWTVFDVIVFAAGFGASWLCKDALLRFVTGTDALIKSLEAKLAMLRAKP</sequence>